<dbReference type="KEGG" id="bapa:BBC0178_009490"/>
<organism evidence="10 11">
    <name type="scientific">Bartonella apihabitans</name>
    <dbReference type="NCBI Taxonomy" id="2750929"/>
    <lineage>
        <taxon>Bacteria</taxon>
        <taxon>Pseudomonadati</taxon>
        <taxon>Pseudomonadota</taxon>
        <taxon>Alphaproteobacteria</taxon>
        <taxon>Hyphomicrobiales</taxon>
        <taxon>Bartonellaceae</taxon>
        <taxon>Bartonella</taxon>
    </lineage>
</organism>
<gene>
    <name evidence="10" type="ORF">BBC0178_009490</name>
</gene>
<dbReference type="PROSITE" id="PS52029">
    <property type="entry name" value="LD_TPASE"/>
    <property type="match status" value="1"/>
</dbReference>
<keyword evidence="3" id="KW-0808">Transferase</keyword>
<dbReference type="InterPro" id="IPR005490">
    <property type="entry name" value="LD_TPept_cat_dom"/>
</dbReference>
<sequence>MNYWKISALLSGATIFMFSLMGPASADDILALVNVSNQTMIVKKDGKTLYHWKVSTGRKGYATPSGTYRPVRMHKMWRSRKYDNAPMPYAIFYNQGYAIHGTSYVSRLGSPASHGCIRLKTANAEILYKMLLKEGQENLKIVIK</sequence>
<feature type="domain" description="L,D-TPase catalytic" evidence="9">
    <location>
        <begin position="29"/>
        <end position="144"/>
    </location>
</feature>
<evidence type="ECO:0000256" key="8">
    <source>
        <dbReference type="SAM" id="SignalP"/>
    </source>
</evidence>
<name>A0A1U9MAW7_9HYPH</name>
<evidence type="ECO:0000256" key="5">
    <source>
        <dbReference type="ARBA" id="ARBA00022984"/>
    </source>
</evidence>
<dbReference type="AlphaFoldDB" id="A0A1U9MAW7"/>
<evidence type="ECO:0000256" key="3">
    <source>
        <dbReference type="ARBA" id="ARBA00022679"/>
    </source>
</evidence>
<feature type="active site" description="Proton donor/acceptor" evidence="7">
    <location>
        <position position="100"/>
    </location>
</feature>
<dbReference type="SUPFAM" id="SSF141523">
    <property type="entry name" value="L,D-transpeptidase catalytic domain-like"/>
    <property type="match status" value="1"/>
</dbReference>
<reference evidence="10 11" key="1">
    <citation type="submission" date="2016-11" db="EMBL/GenBank/DDBJ databases">
        <title>Comparative genomics of Bartonella apis.</title>
        <authorList>
            <person name="Engel P."/>
        </authorList>
    </citation>
    <scope>NUCLEOTIDE SEQUENCE [LARGE SCALE GENOMIC DNA]</scope>
    <source>
        <strain evidence="10 11">BBC0178</strain>
    </source>
</reference>
<keyword evidence="8" id="KW-0732">Signal</keyword>
<keyword evidence="11" id="KW-1185">Reference proteome</keyword>
<evidence type="ECO:0000259" key="9">
    <source>
        <dbReference type="PROSITE" id="PS52029"/>
    </source>
</evidence>
<feature type="active site" description="Nucleophile" evidence="7">
    <location>
        <position position="116"/>
    </location>
</feature>
<evidence type="ECO:0000256" key="7">
    <source>
        <dbReference type="PROSITE-ProRule" id="PRU01373"/>
    </source>
</evidence>
<feature type="chain" id="PRO_5012504926" evidence="8">
    <location>
        <begin position="27"/>
        <end position="144"/>
    </location>
</feature>
<evidence type="ECO:0000256" key="1">
    <source>
        <dbReference type="ARBA" id="ARBA00004752"/>
    </source>
</evidence>
<dbReference type="Gene3D" id="2.40.440.10">
    <property type="entry name" value="L,D-transpeptidase catalytic domain-like"/>
    <property type="match status" value="1"/>
</dbReference>
<dbReference type="RefSeq" id="WP_077971152.1">
    <property type="nucleotide sequence ID" value="NZ_CP015820.1"/>
</dbReference>
<keyword evidence="6 7" id="KW-0961">Cell wall biogenesis/degradation</keyword>
<evidence type="ECO:0000256" key="4">
    <source>
        <dbReference type="ARBA" id="ARBA00022960"/>
    </source>
</evidence>
<proteinExistence type="inferred from homology"/>
<feature type="signal peptide" evidence="8">
    <location>
        <begin position="1"/>
        <end position="26"/>
    </location>
</feature>
<evidence type="ECO:0000313" key="11">
    <source>
        <dbReference type="Proteomes" id="UP000189660"/>
    </source>
</evidence>
<dbReference type="GO" id="GO:0008360">
    <property type="term" value="P:regulation of cell shape"/>
    <property type="evidence" value="ECO:0007669"/>
    <property type="project" value="UniProtKB-UniRule"/>
</dbReference>
<dbReference type="InterPro" id="IPR038063">
    <property type="entry name" value="Transpep_catalytic_dom"/>
</dbReference>
<dbReference type="GO" id="GO:0005576">
    <property type="term" value="C:extracellular region"/>
    <property type="evidence" value="ECO:0007669"/>
    <property type="project" value="TreeGrafter"/>
</dbReference>
<dbReference type="Proteomes" id="UP000189660">
    <property type="component" value="Chromosome"/>
</dbReference>
<protein>
    <submittedName>
        <fullName evidence="10">L,D-transpeptidase catalytic domain</fullName>
    </submittedName>
</protein>
<keyword evidence="5 7" id="KW-0573">Peptidoglycan synthesis</keyword>
<dbReference type="InterPro" id="IPR050979">
    <property type="entry name" value="LD-transpeptidase"/>
</dbReference>
<evidence type="ECO:0000256" key="6">
    <source>
        <dbReference type="ARBA" id="ARBA00023316"/>
    </source>
</evidence>
<dbReference type="UniPathway" id="UPA00219"/>
<dbReference type="Pfam" id="PF03734">
    <property type="entry name" value="YkuD"/>
    <property type="match status" value="1"/>
</dbReference>
<dbReference type="GO" id="GO:0018104">
    <property type="term" value="P:peptidoglycan-protein cross-linking"/>
    <property type="evidence" value="ECO:0007669"/>
    <property type="project" value="TreeGrafter"/>
</dbReference>
<dbReference type="GO" id="GO:0071972">
    <property type="term" value="F:peptidoglycan L,D-transpeptidase activity"/>
    <property type="evidence" value="ECO:0007669"/>
    <property type="project" value="TreeGrafter"/>
</dbReference>
<keyword evidence="4 7" id="KW-0133">Cell shape</keyword>
<dbReference type="PANTHER" id="PTHR30582">
    <property type="entry name" value="L,D-TRANSPEPTIDASE"/>
    <property type="match status" value="1"/>
</dbReference>
<dbReference type="EMBL" id="CP015820">
    <property type="protein sequence ID" value="AQT42437.1"/>
    <property type="molecule type" value="Genomic_DNA"/>
</dbReference>
<evidence type="ECO:0000256" key="2">
    <source>
        <dbReference type="ARBA" id="ARBA00005992"/>
    </source>
</evidence>
<comment type="similarity">
    <text evidence="2">Belongs to the YkuD family.</text>
</comment>
<dbReference type="GeneID" id="99979573"/>
<dbReference type="GO" id="GO:0016740">
    <property type="term" value="F:transferase activity"/>
    <property type="evidence" value="ECO:0007669"/>
    <property type="project" value="UniProtKB-KW"/>
</dbReference>
<accession>A0A1U9MAW7</accession>
<dbReference type="PANTHER" id="PTHR30582:SF2">
    <property type="entry name" value="L,D-TRANSPEPTIDASE YCIB-RELATED"/>
    <property type="match status" value="1"/>
</dbReference>
<comment type="pathway">
    <text evidence="1 7">Cell wall biogenesis; peptidoglycan biosynthesis.</text>
</comment>
<dbReference type="CDD" id="cd16913">
    <property type="entry name" value="YkuD_like"/>
    <property type="match status" value="1"/>
</dbReference>
<evidence type="ECO:0000313" key="10">
    <source>
        <dbReference type="EMBL" id="AQT42437.1"/>
    </source>
</evidence>
<dbReference type="GO" id="GO:0071555">
    <property type="term" value="P:cell wall organization"/>
    <property type="evidence" value="ECO:0007669"/>
    <property type="project" value="UniProtKB-UniRule"/>
</dbReference>